<proteinExistence type="predicted"/>
<dbReference type="RefSeq" id="WP_145639579.1">
    <property type="nucleotide sequence ID" value="NZ_VIWP01000005.1"/>
</dbReference>
<evidence type="ECO:0000313" key="2">
    <source>
        <dbReference type="EMBL" id="TWF52036.1"/>
    </source>
</evidence>
<dbReference type="EMBL" id="VIWP01000005">
    <property type="protein sequence ID" value="TWF52036.1"/>
    <property type="molecule type" value="Genomic_DNA"/>
</dbReference>
<reference evidence="2 3" key="1">
    <citation type="submission" date="2019-06" db="EMBL/GenBank/DDBJ databases">
        <title>Sorghum-associated microbial communities from plants grown in Nebraska, USA.</title>
        <authorList>
            <person name="Schachtman D."/>
        </authorList>
    </citation>
    <scope>NUCLEOTIDE SEQUENCE [LARGE SCALE GENOMIC DNA]</scope>
    <source>
        <strain evidence="2 3">1225</strain>
    </source>
</reference>
<keyword evidence="3" id="KW-1185">Reference proteome</keyword>
<organism evidence="2 3">
    <name type="scientific">Neorhizobium alkalisoli</name>
    <dbReference type="NCBI Taxonomy" id="528178"/>
    <lineage>
        <taxon>Bacteria</taxon>
        <taxon>Pseudomonadati</taxon>
        <taxon>Pseudomonadota</taxon>
        <taxon>Alphaproteobacteria</taxon>
        <taxon>Hyphomicrobiales</taxon>
        <taxon>Rhizobiaceae</taxon>
        <taxon>Rhizobium/Agrobacterium group</taxon>
        <taxon>Neorhizobium</taxon>
    </lineage>
</organism>
<accession>A0A561QP16</accession>
<evidence type="ECO:0000313" key="3">
    <source>
        <dbReference type="Proteomes" id="UP000320653"/>
    </source>
</evidence>
<dbReference type="Pfam" id="PF10518">
    <property type="entry name" value="TAT_signal"/>
    <property type="match status" value="1"/>
</dbReference>
<comment type="caution">
    <text evidence="2">The sequence shown here is derived from an EMBL/GenBank/DDBJ whole genome shotgun (WGS) entry which is preliminary data.</text>
</comment>
<dbReference type="Proteomes" id="UP000320653">
    <property type="component" value="Unassembled WGS sequence"/>
</dbReference>
<evidence type="ECO:0000256" key="1">
    <source>
        <dbReference type="SAM" id="SignalP"/>
    </source>
</evidence>
<dbReference type="OrthoDB" id="8400810at2"/>
<dbReference type="InterPro" id="IPR019546">
    <property type="entry name" value="TAT_signal_bac_arc"/>
</dbReference>
<dbReference type="Pfam" id="PF13618">
    <property type="entry name" value="Gluconate_2-dh3"/>
    <property type="match status" value="1"/>
</dbReference>
<protein>
    <submittedName>
        <fullName evidence="2">Gluconate 2-dehydrogenase gamma chain</fullName>
    </submittedName>
</protein>
<dbReference type="NCBIfam" id="TIGR01409">
    <property type="entry name" value="TAT_signal_seq"/>
    <property type="match status" value="1"/>
</dbReference>
<dbReference type="InterPro" id="IPR006311">
    <property type="entry name" value="TAT_signal"/>
</dbReference>
<feature type="signal peptide" evidence="1">
    <location>
        <begin position="1"/>
        <end position="35"/>
    </location>
</feature>
<sequence length="235" mass="25419">MRDLPGLPSRRTFLKASAASAAVAGVAAVSMPAEAAAPAPTPLTEYKPDCLKPTEWAFVMAAVARLIPSDGDGPGAIETRVPVFIDKQLAGDFGKASDWYMVGPYEPAASPLRGWQTPLNPLEIYQQAIPVFDDWCKATHGKIFAELDAATQDKALTSLQKDEMKIKPELREFFGILLANTKEGYFADPMYGGNHGMAAWKYIGFPGARGSYKEWVGKHNVKYPLGPVSISGERG</sequence>
<dbReference type="PROSITE" id="PS51318">
    <property type="entry name" value="TAT"/>
    <property type="match status" value="1"/>
</dbReference>
<keyword evidence="1" id="KW-0732">Signal</keyword>
<gene>
    <name evidence="2" type="ORF">FHW37_105135</name>
</gene>
<dbReference type="AlphaFoldDB" id="A0A561QP16"/>
<name>A0A561QP16_9HYPH</name>
<feature type="chain" id="PRO_5021896648" evidence="1">
    <location>
        <begin position="36"/>
        <end position="235"/>
    </location>
</feature>
<dbReference type="InterPro" id="IPR027056">
    <property type="entry name" value="Gluconate_2DH_su3"/>
</dbReference>